<keyword evidence="1" id="KW-0812">Transmembrane</keyword>
<name>A0A7S1URL3_9STRA</name>
<reference evidence="2" key="1">
    <citation type="submission" date="2021-01" db="EMBL/GenBank/DDBJ databases">
        <authorList>
            <person name="Corre E."/>
            <person name="Pelletier E."/>
            <person name="Niang G."/>
            <person name="Scheremetjew M."/>
            <person name="Finn R."/>
            <person name="Kale V."/>
            <person name="Holt S."/>
            <person name="Cochrane G."/>
            <person name="Meng A."/>
            <person name="Brown T."/>
            <person name="Cohen L."/>
        </authorList>
    </citation>
    <scope>NUCLEOTIDE SEQUENCE</scope>
    <source>
        <strain evidence="2">CCMP 410</strain>
    </source>
</reference>
<organism evidence="2">
    <name type="scientific">Grammatophora oceanica</name>
    <dbReference type="NCBI Taxonomy" id="210454"/>
    <lineage>
        <taxon>Eukaryota</taxon>
        <taxon>Sar</taxon>
        <taxon>Stramenopiles</taxon>
        <taxon>Ochrophyta</taxon>
        <taxon>Bacillariophyta</taxon>
        <taxon>Fragilariophyceae</taxon>
        <taxon>Fragilariophycidae</taxon>
        <taxon>Rhabdonematales</taxon>
        <taxon>Grammatophoraceae</taxon>
        <taxon>Grammatophora</taxon>
    </lineage>
</organism>
<evidence type="ECO:0000256" key="1">
    <source>
        <dbReference type="SAM" id="Phobius"/>
    </source>
</evidence>
<accession>A0A7S1URL3</accession>
<protein>
    <submittedName>
        <fullName evidence="2">Uncharacterized protein</fullName>
    </submittedName>
</protein>
<keyword evidence="1" id="KW-1133">Transmembrane helix</keyword>
<sequence length="371" mass="42356">MTVLPLAAIIWRFSIKKMASILMVATACASVGVIMMLVQEGLRLKTVSKLTASVDQANSSFCTPQQLAKGTWVKNITDRAPYSVAQQFGNLLVSKCYNVTDVFSVTPWISYEWVPNDDCVFRAWDPDLFCSRFANQTISFLGDSLSWEMFCALGYSLGTAYLDEHLIGRPAIASKTDVIIDVCHNTTRLTFRRDDYLQQIPTILQEQNPNILVLNRGAHYVDDVRLEQGIRENIAQLEAHQRNLTFRNDKFQVVLRLTVPGHPLCKQFQEPSSSLEDMWSLINNKSLYTKDFHPKAPTFRWWEFQKQNSLILDLYRREISNVSYQVLDAVIPLVLRPDLHSDCLHSCLPGRIDLYHRMFLHQLTSTSTAAS</sequence>
<dbReference type="EMBL" id="HBGK01010359">
    <property type="protein sequence ID" value="CAD9276476.1"/>
    <property type="molecule type" value="Transcribed_RNA"/>
</dbReference>
<feature type="transmembrane region" description="Helical" evidence="1">
    <location>
        <begin position="21"/>
        <end position="38"/>
    </location>
</feature>
<proteinExistence type="predicted"/>
<dbReference type="AlphaFoldDB" id="A0A7S1URL3"/>
<gene>
    <name evidence="2" type="ORF">GOCE00092_LOCUS5384</name>
</gene>
<keyword evidence="1" id="KW-0472">Membrane</keyword>
<evidence type="ECO:0000313" key="2">
    <source>
        <dbReference type="EMBL" id="CAD9276476.1"/>
    </source>
</evidence>